<feature type="transmembrane region" description="Helical" evidence="1">
    <location>
        <begin position="68"/>
        <end position="89"/>
    </location>
</feature>
<protein>
    <submittedName>
        <fullName evidence="2">Uncharacterized protein</fullName>
    </submittedName>
</protein>
<reference evidence="3" key="1">
    <citation type="submission" date="2016-12" db="EMBL/GenBank/DDBJ databases">
        <title>Comparative genomics of four Isosphaeraceae planctomycetes: a common pool of plasmids and glycoside hydrolase genes.</title>
        <authorList>
            <person name="Ivanova A."/>
        </authorList>
    </citation>
    <scope>NUCLEOTIDE SEQUENCE [LARGE SCALE GENOMIC DNA]</scope>
    <source>
        <strain evidence="3">PX4</strain>
    </source>
</reference>
<dbReference type="EMBL" id="CP019082">
    <property type="protein sequence ID" value="APW61591.1"/>
    <property type="molecule type" value="Genomic_DNA"/>
</dbReference>
<keyword evidence="1" id="KW-0472">Membrane</keyword>
<keyword evidence="1" id="KW-1133">Transmembrane helix</keyword>
<evidence type="ECO:0000256" key="1">
    <source>
        <dbReference type="SAM" id="Phobius"/>
    </source>
</evidence>
<name>A0A1U7CRM9_9BACT</name>
<dbReference type="Proteomes" id="UP000186309">
    <property type="component" value="Chromosome"/>
</dbReference>
<keyword evidence="1" id="KW-0812">Transmembrane</keyword>
<feature type="transmembrane region" description="Helical" evidence="1">
    <location>
        <begin position="12"/>
        <end position="29"/>
    </location>
</feature>
<dbReference type="KEGG" id="pbor:BSF38_03110"/>
<sequence length="194" mass="20823">MRPPRLPVRTAMFVVAIAAVDFTAIRAIFGKAMTFGLGLQAMIQTVPIALSLNFALLRLFHTRGRTRAFWVGFLVCGTIMMASAAWAALTPAGSARSSTGGPNVILHGSTAWWIWNAYFGFAGDGLRALGVNVWSFAPRSLDEPGIGYITIMSLMAFAPQLVIALVGSLAARLMVRPDPSPPSDDVQSIERNIT</sequence>
<keyword evidence="3" id="KW-1185">Reference proteome</keyword>
<dbReference type="RefSeq" id="WP_076347058.1">
    <property type="nucleotide sequence ID" value="NZ_CP019082.1"/>
</dbReference>
<organism evidence="2 3">
    <name type="scientific">Paludisphaera borealis</name>
    <dbReference type="NCBI Taxonomy" id="1387353"/>
    <lineage>
        <taxon>Bacteria</taxon>
        <taxon>Pseudomonadati</taxon>
        <taxon>Planctomycetota</taxon>
        <taxon>Planctomycetia</taxon>
        <taxon>Isosphaerales</taxon>
        <taxon>Isosphaeraceae</taxon>
        <taxon>Paludisphaera</taxon>
    </lineage>
</organism>
<feature type="transmembrane region" description="Helical" evidence="1">
    <location>
        <begin position="146"/>
        <end position="171"/>
    </location>
</feature>
<proteinExistence type="predicted"/>
<accession>A0A1U7CRM9</accession>
<evidence type="ECO:0000313" key="3">
    <source>
        <dbReference type="Proteomes" id="UP000186309"/>
    </source>
</evidence>
<dbReference type="AlphaFoldDB" id="A0A1U7CRM9"/>
<gene>
    <name evidence="2" type="ORF">BSF38_03110</name>
</gene>
<feature type="transmembrane region" description="Helical" evidence="1">
    <location>
        <begin position="35"/>
        <end position="56"/>
    </location>
</feature>
<evidence type="ECO:0000313" key="2">
    <source>
        <dbReference type="EMBL" id="APW61591.1"/>
    </source>
</evidence>